<accession>A0ABV8TC80</accession>
<feature type="compositionally biased region" description="Basic and acidic residues" evidence="1">
    <location>
        <begin position="615"/>
        <end position="662"/>
    </location>
</feature>
<dbReference type="Proteomes" id="UP001595824">
    <property type="component" value="Unassembled WGS sequence"/>
</dbReference>
<feature type="region of interest" description="Disordered" evidence="1">
    <location>
        <begin position="857"/>
        <end position="883"/>
    </location>
</feature>
<feature type="region of interest" description="Disordered" evidence="1">
    <location>
        <begin position="497"/>
        <end position="662"/>
    </location>
</feature>
<comment type="caution">
    <text evidence="2">The sequence shown here is derived from an EMBL/GenBank/DDBJ whole genome shotgun (WGS) entry which is preliminary data.</text>
</comment>
<dbReference type="EMBL" id="JBHSDP010000010">
    <property type="protein sequence ID" value="MFC4328172.1"/>
    <property type="molecule type" value="Genomic_DNA"/>
</dbReference>
<evidence type="ECO:0000313" key="2">
    <source>
        <dbReference type="EMBL" id="MFC4328172.1"/>
    </source>
</evidence>
<dbReference type="InterPro" id="IPR049762">
    <property type="entry name" value="PoNe_dom"/>
</dbReference>
<feature type="compositionally biased region" description="Basic and acidic residues" evidence="1">
    <location>
        <begin position="516"/>
        <end position="537"/>
    </location>
</feature>
<evidence type="ECO:0000256" key="1">
    <source>
        <dbReference type="SAM" id="MobiDB-lite"/>
    </source>
</evidence>
<reference evidence="3" key="1">
    <citation type="journal article" date="2019" name="Int. J. Syst. Evol. Microbiol.">
        <title>The Global Catalogue of Microorganisms (GCM) 10K type strain sequencing project: providing services to taxonomists for standard genome sequencing and annotation.</title>
        <authorList>
            <consortium name="The Broad Institute Genomics Platform"/>
            <consortium name="The Broad Institute Genome Sequencing Center for Infectious Disease"/>
            <person name="Wu L."/>
            <person name="Ma J."/>
        </authorList>
    </citation>
    <scope>NUCLEOTIDE SEQUENCE [LARGE SCALE GENOMIC DNA]</scope>
    <source>
        <strain evidence="3">PCU 347</strain>
    </source>
</reference>
<keyword evidence="3" id="KW-1185">Reference proteome</keyword>
<feature type="compositionally biased region" description="Basic and acidic residues" evidence="1">
    <location>
        <begin position="545"/>
        <end position="565"/>
    </location>
</feature>
<dbReference type="CDD" id="cd20739">
    <property type="entry name" value="PoNe_DUF637"/>
    <property type="match status" value="1"/>
</dbReference>
<dbReference type="RefSeq" id="WP_381738271.1">
    <property type="nucleotide sequence ID" value="NZ_JBHSDP010000010.1"/>
</dbReference>
<organism evidence="2 3">
    <name type="scientific">Streptomyces andamanensis</name>
    <dbReference type="NCBI Taxonomy" id="1565035"/>
    <lineage>
        <taxon>Bacteria</taxon>
        <taxon>Bacillati</taxon>
        <taxon>Actinomycetota</taxon>
        <taxon>Actinomycetes</taxon>
        <taxon>Kitasatosporales</taxon>
        <taxon>Streptomycetaceae</taxon>
        <taxon>Streptomyces</taxon>
    </lineage>
</organism>
<name>A0ABV8TC80_9ACTN</name>
<proteinExistence type="predicted"/>
<feature type="region of interest" description="Disordered" evidence="1">
    <location>
        <begin position="469"/>
        <end position="488"/>
    </location>
</feature>
<evidence type="ECO:0000313" key="3">
    <source>
        <dbReference type="Proteomes" id="UP001595824"/>
    </source>
</evidence>
<sequence length="948" mass="101549">MIKPEEIPQFTGDLGLLEKAYGNLRTDAGHIRSTGQDVHTKFQGLSAYYTAPEAEQLFASTKPVQDRADTFATGLESVSGALSGYATEIRPLVKKLEDLKSEATTFVNSVKDDDDWQYDGDKVDHHNRIRDEITRTVAAFWAAERTCHNKITALFPGGTQMVAGDGSDRKDQYGFNADDLKNAKLPWGDPVEEKHHVWEVGHWIKSFVWDGLIVDGVWGTIKGLGTLVGFGGWEAMGQAWKGLAQLATGLVLTSLPGLGTLFWALPDDKLPSWIRDSRTAMKETGKALVAWDEWGKNPARAAGAVTFNVLTTVFTGGAGGAASGAGKAGAVAKALSVAGKAGRVIDPMTYVAKGAGAGLSKIGDITKALKGIGKIDIPALPENAITLPKDAFRLPDGSFHLPEGTPIPEGATKLPNGTFRLPDDVPVVHDGAHPLPAPDHTGPLYGHPDGHIVDGNGKILIHADELHKPPTAETNLPHTPDPTREPALIGAAPHTATETAAHTGDHLHLGNSLDTHLGDLGRTGDDLAPPHHGDTTPDHTPGGHAGDHMPRNELDNPLHNGHDHTPATGGGHHPENSSATEHSGGSGGSDGHGTGGGHHEPPSTGDLHPTGPGHDVFDHSGAADENAARDAAHHPDEAARHRAEYEAAREKPADERTAEERAAVTREHVRLFNEDPAWRAQYYDKWGPGKRNNVEQLVDGQELPQVVETPNGDWIAKHDLPSGPSEVKFNPDHLGPHTAPDHARPHLDEAARNRRLSVDLLNAEKKFETAPTPVHEAELAKAQAAYDDHLKDVPNNSKHSERLGEVSARHHVIPKKFPGAERIELPKTPNGANMFDDVYKLGDDGHYVIVEEKAPSGDLDWRQGKADPDPTDPSAHDGGAQGMRVKQGTRPYIRTILAEMTSRGGRDAQIAADLRAALKDGKVQYVLVKASDNPGYSYAGATIEHLKI</sequence>
<feature type="compositionally biased region" description="Gly residues" evidence="1">
    <location>
        <begin position="584"/>
        <end position="596"/>
    </location>
</feature>
<protein>
    <recommendedName>
        <fullName evidence="4">Protein phosphatase</fullName>
    </recommendedName>
</protein>
<gene>
    <name evidence="2" type="ORF">ACFPC0_10045</name>
</gene>
<evidence type="ECO:0008006" key="4">
    <source>
        <dbReference type="Google" id="ProtNLM"/>
    </source>
</evidence>
<feature type="compositionally biased region" description="Basic and acidic residues" evidence="1">
    <location>
        <begin position="857"/>
        <end position="868"/>
    </location>
</feature>